<proteinExistence type="inferred from homology"/>
<sequence>MAGYRRRVSWVVVGALGAAGVVAGSYARALAEGFELEVEDVREEAREAFLGALRGWPVPRAPYLVEAGTGVVFGVLGWRFGGSSLLFAVVYAAFMGVVLAVVDWRTWRLPDVVTLPSYLIVIGLLTPSGQLVVGLACGLALGAVYLLLWLGRPTGIGLGDVKLAGVLGIVTGAVSVNAAIIAGVGAHLLGALYAIGLLLMKKGDRKSEFPFGPFMIFAAFVAVVVEA</sequence>
<feature type="transmembrane region" description="Helical" evidence="2">
    <location>
        <begin position="109"/>
        <end position="125"/>
    </location>
</feature>
<evidence type="ECO:0000256" key="1">
    <source>
        <dbReference type="ARBA" id="ARBA00005801"/>
    </source>
</evidence>
<keyword evidence="2" id="KW-0472">Membrane</keyword>
<feature type="transmembrane region" description="Helical" evidence="2">
    <location>
        <begin position="80"/>
        <end position="102"/>
    </location>
</feature>
<organism evidence="4 5">
    <name type="scientific">Acrocarpospora macrocephala</name>
    <dbReference type="NCBI Taxonomy" id="150177"/>
    <lineage>
        <taxon>Bacteria</taxon>
        <taxon>Bacillati</taxon>
        <taxon>Actinomycetota</taxon>
        <taxon>Actinomycetes</taxon>
        <taxon>Streptosporangiales</taxon>
        <taxon>Streptosporangiaceae</taxon>
        <taxon>Acrocarpospora</taxon>
    </lineage>
</organism>
<name>A0A5M3WZB8_9ACTN</name>
<feature type="transmembrane region" description="Helical" evidence="2">
    <location>
        <begin position="131"/>
        <end position="151"/>
    </location>
</feature>
<dbReference type="GO" id="GO:0006465">
    <property type="term" value="P:signal peptide processing"/>
    <property type="evidence" value="ECO:0007669"/>
    <property type="project" value="TreeGrafter"/>
</dbReference>
<feature type="transmembrane region" description="Helical" evidence="2">
    <location>
        <begin position="163"/>
        <end position="189"/>
    </location>
</feature>
<dbReference type="GO" id="GO:0005886">
    <property type="term" value="C:plasma membrane"/>
    <property type="evidence" value="ECO:0007669"/>
    <property type="project" value="TreeGrafter"/>
</dbReference>
<keyword evidence="5" id="KW-1185">Reference proteome</keyword>
<dbReference type="AlphaFoldDB" id="A0A5M3WZB8"/>
<evidence type="ECO:0000313" key="5">
    <source>
        <dbReference type="Proteomes" id="UP000331127"/>
    </source>
</evidence>
<dbReference type="Pfam" id="PF01478">
    <property type="entry name" value="Peptidase_A24"/>
    <property type="match status" value="1"/>
</dbReference>
<gene>
    <name evidence="4" type="ORF">Amac_073530</name>
</gene>
<feature type="domain" description="Prepilin type IV endopeptidase peptidase" evidence="3">
    <location>
        <begin position="93"/>
        <end position="195"/>
    </location>
</feature>
<feature type="transmembrane region" description="Helical" evidence="2">
    <location>
        <begin position="209"/>
        <end position="225"/>
    </location>
</feature>
<comment type="similarity">
    <text evidence="1">Belongs to the peptidase A24 family.</text>
</comment>
<reference evidence="4 5" key="1">
    <citation type="submission" date="2019-10" db="EMBL/GenBank/DDBJ databases">
        <title>Whole genome shotgun sequence of Acrocarpospora macrocephala NBRC 16266.</title>
        <authorList>
            <person name="Ichikawa N."/>
            <person name="Kimura A."/>
            <person name="Kitahashi Y."/>
            <person name="Komaki H."/>
            <person name="Oguchi A."/>
        </authorList>
    </citation>
    <scope>NUCLEOTIDE SEQUENCE [LARGE SCALE GENOMIC DNA]</scope>
    <source>
        <strain evidence="4 5">NBRC 16266</strain>
    </source>
</reference>
<comment type="caution">
    <text evidence="4">The sequence shown here is derived from an EMBL/GenBank/DDBJ whole genome shotgun (WGS) entry which is preliminary data.</text>
</comment>
<evidence type="ECO:0000313" key="4">
    <source>
        <dbReference type="EMBL" id="GES13756.1"/>
    </source>
</evidence>
<dbReference type="Proteomes" id="UP000331127">
    <property type="component" value="Unassembled WGS sequence"/>
</dbReference>
<dbReference type="PANTHER" id="PTHR30487:SF0">
    <property type="entry name" value="PREPILIN LEADER PEPTIDASE_N-METHYLTRANSFERASE-RELATED"/>
    <property type="match status" value="1"/>
</dbReference>
<evidence type="ECO:0000256" key="2">
    <source>
        <dbReference type="SAM" id="Phobius"/>
    </source>
</evidence>
<accession>A0A5M3WZB8</accession>
<keyword evidence="2" id="KW-0812">Transmembrane</keyword>
<dbReference type="EMBL" id="BLAE01000050">
    <property type="protein sequence ID" value="GES13756.1"/>
    <property type="molecule type" value="Genomic_DNA"/>
</dbReference>
<keyword evidence="2" id="KW-1133">Transmembrane helix</keyword>
<dbReference type="InterPro" id="IPR050882">
    <property type="entry name" value="Prepilin_peptidase/N-MTase"/>
</dbReference>
<protein>
    <recommendedName>
        <fullName evidence="3">Prepilin type IV endopeptidase peptidase domain-containing protein</fullName>
    </recommendedName>
</protein>
<evidence type="ECO:0000259" key="3">
    <source>
        <dbReference type="Pfam" id="PF01478"/>
    </source>
</evidence>
<dbReference type="InterPro" id="IPR000045">
    <property type="entry name" value="Prepilin_IV_endopep_pep"/>
</dbReference>
<dbReference type="GO" id="GO:0004190">
    <property type="term" value="F:aspartic-type endopeptidase activity"/>
    <property type="evidence" value="ECO:0007669"/>
    <property type="project" value="InterPro"/>
</dbReference>
<dbReference type="Gene3D" id="1.20.120.1220">
    <property type="match status" value="1"/>
</dbReference>
<dbReference type="PANTHER" id="PTHR30487">
    <property type="entry name" value="TYPE 4 PREPILIN-LIKE PROTEINS LEADER PEPTIDE-PROCESSING ENZYME"/>
    <property type="match status" value="1"/>
</dbReference>